<dbReference type="SUPFAM" id="SSF51126">
    <property type="entry name" value="Pectin lyase-like"/>
    <property type="match status" value="1"/>
</dbReference>
<evidence type="ECO:0000256" key="1">
    <source>
        <dbReference type="SAM" id="MobiDB-lite"/>
    </source>
</evidence>
<evidence type="ECO:0000313" key="2">
    <source>
        <dbReference type="EMBL" id="BAN03224.1"/>
    </source>
</evidence>
<dbReference type="AlphaFoldDB" id="A0A6C7E663"/>
<dbReference type="RefSeq" id="WP_015442471.1">
    <property type="nucleotide sequence ID" value="NC_020520.1"/>
</dbReference>
<dbReference type="InterPro" id="IPR012334">
    <property type="entry name" value="Pectin_lyas_fold"/>
</dbReference>
<reference evidence="2 3" key="1">
    <citation type="journal article" date="2013" name="Int. J. Syst. Evol. Microbiol.">
        <title>Ilumatobacter nonamiense sp. nov. and Ilumatobacter coccineum sp. nov., isolated from seashore sand.</title>
        <authorList>
            <person name="Matsumoto A."/>
            <person name="Kasai H."/>
            <person name="Matsuo Y."/>
            <person name="Shizuri Y."/>
            <person name="Ichikawa N."/>
            <person name="Fujita N."/>
            <person name="Omura S."/>
            <person name="Takahashi Y."/>
        </authorList>
    </citation>
    <scope>NUCLEOTIDE SEQUENCE [LARGE SCALE GENOMIC DNA]</scope>
    <source>
        <strain evidence="3">NBRC 103263 / KCTC 29153 / YM16-304</strain>
    </source>
</reference>
<name>A0A6C7E663_ILUCY</name>
<keyword evidence="3" id="KW-1185">Reference proteome</keyword>
<evidence type="ECO:0000313" key="3">
    <source>
        <dbReference type="Proteomes" id="UP000011863"/>
    </source>
</evidence>
<accession>A0A6C7E663</accession>
<proteinExistence type="predicted"/>
<sequence>MKDTSGQIDSSATTRQKLGALGAVTVVGGTLLVNGSPAGAVSSEVTNTDASGPGSLAQAVLDANSDGALDTITFADGLSGTISLTSQLTIKYDVAIVGPGDGSITLTNPTGQVLYTYHDASLTVSGLTIESSGGFDTIGASSFDQISLTDLELDGGTVSLYNGDEVALTSVEVASDVNDFYVELYNVFEVTLSQVSVALSDSDLDIDVYRSEYLTVSNVTATANNISIDVGDTYGVVLTGLDLEASRDVDVYVEEIYTVAMTDISLTAGDDARLRADDVYTTVDVSGVQLNAYDGARIDVESDGETTVTDVVLDGLSDSEGALYARVQVEGQMSTLSGATIDTTYGSVYARGGTVEMSDVDLTAELSARGGARSYDGSADVSDVVLSAADNDGRASMWVSGPSADVSGIVLDAANTSLGLEGDSRRVIFLRPDAVDEPAEEPEVWNVSDVSLGDENSNSHVFVRGIGDFQVFPDEPGDELDGDLVDPPLALSDMQWHGGLTVYESNVELSNVTIAAPAEGFDRFVGLYSMGRPLLDEVDFTPSGPTDDIPVSVAYSVVSFDQVTVAGFDSEHIVSTAYADVSIAHSTIGDNTVSGAPIQAAGGWLALDHTIIADTGVAGTLAEHGIDDFRLRLLQPDAATPGEEVPELTVEAEYSLLPTGVVADLGLADSNVETDDPRLGSLGDNGGTLDTVLPLPGSPAIDAGDAAIADAPALDQRGQERIVDTIDIGSVESTTLLESIAPARFVDTRDGQETIDGEFEGGGKRTSGSVYEVQIAGRDEVPAGATAVVMNITAIAPDGPGYVTAYDCDAARPDASSLNFAPGSNVGNEIVTGLSADGKVCLFTQGTTHLTVDVVAYATELSAVRPLVPARALETRTGKDTADGRFEGVGRMVAGSTQTVGMAGRNGVPDDAAAVIVNVTAIKPETNGYLTLHACLPETPLASSLNFAAGAVRGNEVVVQLDEFGDMCVFASTATDVTIDVVGYLPAGAIESITPARLLETRDGQVTADGESQGGGPVTPGSTTTLPIAGRAGIPADVKAVVANVTAINPSSRGYVTVSPCVLPTPTASSLNYEAGVSGGNEIIAEVNDDGEICLFSSSATHLAVDVVAFIR</sequence>
<protein>
    <submittedName>
        <fullName evidence="2">Uncharacterized protein</fullName>
    </submittedName>
</protein>
<dbReference type="Gene3D" id="2.160.20.10">
    <property type="entry name" value="Single-stranded right-handed beta-helix, Pectin lyase-like"/>
    <property type="match status" value="1"/>
</dbReference>
<dbReference type="OrthoDB" id="4832494at2"/>
<feature type="region of interest" description="Disordered" evidence="1">
    <location>
        <begin position="1006"/>
        <end position="1026"/>
    </location>
</feature>
<dbReference type="KEGG" id="aym:YM304_29100"/>
<dbReference type="InterPro" id="IPR059226">
    <property type="entry name" value="Choice_anch_Q_dom"/>
</dbReference>
<dbReference type="NCBIfam" id="NF041518">
    <property type="entry name" value="choice_anch_Q"/>
    <property type="match status" value="1"/>
</dbReference>
<dbReference type="Proteomes" id="UP000011863">
    <property type="component" value="Chromosome"/>
</dbReference>
<organism evidence="2 3">
    <name type="scientific">Ilumatobacter coccineus (strain NBRC 103263 / KCTC 29153 / YM16-304)</name>
    <dbReference type="NCBI Taxonomy" id="1313172"/>
    <lineage>
        <taxon>Bacteria</taxon>
        <taxon>Bacillati</taxon>
        <taxon>Actinomycetota</taxon>
        <taxon>Acidimicrobiia</taxon>
        <taxon>Acidimicrobiales</taxon>
        <taxon>Ilumatobacteraceae</taxon>
        <taxon>Ilumatobacter</taxon>
    </lineage>
</organism>
<dbReference type="InterPro" id="IPR011050">
    <property type="entry name" value="Pectin_lyase_fold/virulence"/>
</dbReference>
<gene>
    <name evidence="2" type="ORF">YM304_29100</name>
</gene>
<dbReference type="EMBL" id="AP012057">
    <property type="protein sequence ID" value="BAN03224.1"/>
    <property type="molecule type" value="Genomic_DNA"/>
</dbReference>